<accession>A0A9P6HY30</accession>
<gene>
    <name evidence="2" type="ORF">CkaCkLH20_08763</name>
</gene>
<comment type="caution">
    <text evidence="2">The sequence shown here is derived from an EMBL/GenBank/DDBJ whole genome shotgun (WGS) entry which is preliminary data.</text>
</comment>
<dbReference type="EMBL" id="JAATWM020000030">
    <property type="protein sequence ID" value="KAF9873653.1"/>
    <property type="molecule type" value="Genomic_DNA"/>
</dbReference>
<evidence type="ECO:0000256" key="1">
    <source>
        <dbReference type="SAM" id="MobiDB-lite"/>
    </source>
</evidence>
<feature type="region of interest" description="Disordered" evidence="1">
    <location>
        <begin position="22"/>
        <end position="164"/>
    </location>
</feature>
<feature type="compositionally biased region" description="Polar residues" evidence="1">
    <location>
        <begin position="52"/>
        <end position="63"/>
    </location>
</feature>
<dbReference type="GeneID" id="62164552"/>
<protein>
    <recommendedName>
        <fullName evidence="4">SMP domain-containing protein</fullName>
    </recommendedName>
</protein>
<dbReference type="AlphaFoldDB" id="A0A9P6HY30"/>
<reference evidence="2" key="2">
    <citation type="submission" date="2020-11" db="EMBL/GenBank/DDBJ databases">
        <title>Whole genome sequencing of Colletotrichum sp.</title>
        <authorList>
            <person name="Li H."/>
        </authorList>
    </citation>
    <scope>NUCLEOTIDE SEQUENCE</scope>
    <source>
        <strain evidence="2">CkLH20</strain>
    </source>
</reference>
<evidence type="ECO:0000313" key="3">
    <source>
        <dbReference type="Proteomes" id="UP000781932"/>
    </source>
</evidence>
<dbReference type="OrthoDB" id="3359339at2759"/>
<dbReference type="RefSeq" id="XP_038743114.1">
    <property type="nucleotide sequence ID" value="XM_038891478.1"/>
</dbReference>
<dbReference type="Proteomes" id="UP000781932">
    <property type="component" value="Unassembled WGS sequence"/>
</dbReference>
<sequence length="164" mass="17266">MAPSKDQLNEIAAQAQLDMNTYQSKTGAARPMGNDDAGVSSVVERQFPGASVSVQGDPTNNVSYKPEQPPKNPAENDDDVVPAKKISSLGTQDQKDDILLQGEGAVRNNVGTKPPGPGGQKYPGSDYYKPESVPDSISAEGYVAPESVTQASAEAENPDKFGTR</sequence>
<reference evidence="2" key="1">
    <citation type="submission" date="2020-03" db="EMBL/GenBank/DDBJ databases">
        <authorList>
            <person name="He L."/>
        </authorList>
    </citation>
    <scope>NUCLEOTIDE SEQUENCE</scope>
    <source>
        <strain evidence="2">CkLH20</strain>
    </source>
</reference>
<evidence type="ECO:0008006" key="4">
    <source>
        <dbReference type="Google" id="ProtNLM"/>
    </source>
</evidence>
<organism evidence="2 3">
    <name type="scientific">Colletotrichum karsti</name>
    <dbReference type="NCBI Taxonomy" id="1095194"/>
    <lineage>
        <taxon>Eukaryota</taxon>
        <taxon>Fungi</taxon>
        <taxon>Dikarya</taxon>
        <taxon>Ascomycota</taxon>
        <taxon>Pezizomycotina</taxon>
        <taxon>Sordariomycetes</taxon>
        <taxon>Hypocreomycetidae</taxon>
        <taxon>Glomerellales</taxon>
        <taxon>Glomerellaceae</taxon>
        <taxon>Colletotrichum</taxon>
        <taxon>Colletotrichum boninense species complex</taxon>
    </lineage>
</organism>
<name>A0A9P6HY30_9PEZI</name>
<keyword evidence="3" id="KW-1185">Reference proteome</keyword>
<evidence type="ECO:0000313" key="2">
    <source>
        <dbReference type="EMBL" id="KAF9873653.1"/>
    </source>
</evidence>
<proteinExistence type="predicted"/>